<name>A0ABN2APM9_9ACTN</name>
<proteinExistence type="predicted"/>
<dbReference type="EMBL" id="BAAAOR010000024">
    <property type="protein sequence ID" value="GAA1523886.1"/>
    <property type="molecule type" value="Genomic_DNA"/>
</dbReference>
<evidence type="ECO:0000256" key="1">
    <source>
        <dbReference type="SAM" id="MobiDB-lite"/>
    </source>
</evidence>
<feature type="compositionally biased region" description="Basic and acidic residues" evidence="1">
    <location>
        <begin position="90"/>
        <end position="103"/>
    </location>
</feature>
<gene>
    <name evidence="2" type="ORF">GCM10009788_29610</name>
</gene>
<dbReference type="Proteomes" id="UP001500842">
    <property type="component" value="Unassembled WGS sequence"/>
</dbReference>
<evidence type="ECO:0000313" key="3">
    <source>
        <dbReference type="Proteomes" id="UP001500842"/>
    </source>
</evidence>
<comment type="caution">
    <text evidence="2">The sequence shown here is derived from an EMBL/GenBank/DDBJ whole genome shotgun (WGS) entry which is preliminary data.</text>
</comment>
<sequence length="103" mass="10574">MTAITSAAGASTTIDEDVCSAMPEGYRNTRPSSRLGDVMPASGGGSLRDVVVSGDSPCVPHPGHAPGGVSVARKTTRYAVAPPPCHARTRSTDHPRRAPGDNH</sequence>
<keyword evidence="3" id="KW-1185">Reference proteome</keyword>
<evidence type="ECO:0000313" key="2">
    <source>
        <dbReference type="EMBL" id="GAA1523886.1"/>
    </source>
</evidence>
<accession>A0ABN2APM9</accession>
<organism evidence="2 3">
    <name type="scientific">Nocardioides humi</name>
    <dbReference type="NCBI Taxonomy" id="449461"/>
    <lineage>
        <taxon>Bacteria</taxon>
        <taxon>Bacillati</taxon>
        <taxon>Actinomycetota</taxon>
        <taxon>Actinomycetes</taxon>
        <taxon>Propionibacteriales</taxon>
        <taxon>Nocardioidaceae</taxon>
        <taxon>Nocardioides</taxon>
    </lineage>
</organism>
<reference evidence="2 3" key="1">
    <citation type="journal article" date="2019" name="Int. J. Syst. Evol. Microbiol.">
        <title>The Global Catalogue of Microorganisms (GCM) 10K type strain sequencing project: providing services to taxonomists for standard genome sequencing and annotation.</title>
        <authorList>
            <consortium name="The Broad Institute Genomics Platform"/>
            <consortium name="The Broad Institute Genome Sequencing Center for Infectious Disease"/>
            <person name="Wu L."/>
            <person name="Ma J."/>
        </authorList>
    </citation>
    <scope>NUCLEOTIDE SEQUENCE [LARGE SCALE GENOMIC DNA]</scope>
    <source>
        <strain evidence="2 3">JCM 14942</strain>
    </source>
</reference>
<protein>
    <submittedName>
        <fullName evidence="2">Uncharacterized protein</fullName>
    </submittedName>
</protein>
<feature type="region of interest" description="Disordered" evidence="1">
    <location>
        <begin position="22"/>
        <end position="103"/>
    </location>
</feature>